<dbReference type="PANTHER" id="PTHR16450:SF1">
    <property type="entry name" value="PROTEIN CBG12045"/>
    <property type="match status" value="1"/>
</dbReference>
<dbReference type="Proteomes" id="UP000005239">
    <property type="component" value="Unassembled WGS sequence"/>
</dbReference>
<dbReference type="AlphaFoldDB" id="A0A2A6C607"/>
<dbReference type="InterPro" id="IPR017907">
    <property type="entry name" value="Znf_RING_CS"/>
</dbReference>
<dbReference type="Gene3D" id="3.30.40.10">
    <property type="entry name" value="Zinc/RING finger domain, C3HC4 (zinc finger)"/>
    <property type="match status" value="2"/>
</dbReference>
<dbReference type="SMART" id="SM00184">
    <property type="entry name" value="RING"/>
    <property type="match status" value="2"/>
</dbReference>
<name>A0A2A6C607_PRIPA</name>
<dbReference type="PROSITE" id="PS50089">
    <property type="entry name" value="ZF_RING_2"/>
    <property type="match status" value="2"/>
</dbReference>
<protein>
    <submittedName>
        <fullName evidence="1">Zinc finger protein</fullName>
    </submittedName>
</protein>
<dbReference type="FunFam" id="3.30.40.10:FF:001166">
    <property type="entry name" value="Uncharacterized protein"/>
    <property type="match status" value="2"/>
</dbReference>
<sequence length="598" mass="66601">MRILSASERLSRAVGNSEISIHTYIRLQNESDAVIDAVLNKSQPELSSISSLISVSSPRCRLLQAYLADEINQEGYARMQTESDAEILAFLESRLISNGDSDEAPDFEESVEESLPLFRTHLQLQESDDTDRDGRPSEQAPDGFLQADDVNDDSISSFRTPFTQTRHRLVNAWIDDEIDSDIYFQLRDLDDQTIRDALDSLGVEITERDSSLATNEDSIRATASLVDQVTRIARLREENDQRSTRLVSRSCGVCLTDAPLRRAVLVTCGHALCLACVEQMRMDEGGAVIDCPFCRARTAIVPLIEDHIDDPMQPPRGPAFARLRRAWFDDEIDTDTYWQFNRSNEDTIAAALESLQISTYSIHPESQTDEDDGSGIALENSATFALDHAAPPISASRRLARAYLRDEIDSETFGRLRNESDARIITALERRGITIEQFHLPGGAGVVVMGQSTARIRLLLAWNADEIDADTYYLLRDLDEQSIHDALDNRGIEITTEMNSSPARNEAPAPAAATSDQVARIVKLREENDQKSKRLVSRACGVCLTEAPLRRAVLVSCGHLLCLACAEQIREDKGSAMIDCPFCRARTVFVPIIEDHIE</sequence>
<dbReference type="PROSITE" id="PS00518">
    <property type="entry name" value="ZF_RING_1"/>
    <property type="match status" value="2"/>
</dbReference>
<dbReference type="SUPFAM" id="SSF57850">
    <property type="entry name" value="RING/U-box"/>
    <property type="match status" value="2"/>
</dbReference>
<accession>A0A2A6C607</accession>
<gene>
    <name evidence="1" type="primary">WBGene00107841</name>
</gene>
<dbReference type="Pfam" id="PF13445">
    <property type="entry name" value="zf-RING_UBOX"/>
    <property type="match status" value="1"/>
</dbReference>
<dbReference type="EnsemblMetazoa" id="PPA18287.1">
    <property type="protein sequence ID" value="PPA18287.1"/>
    <property type="gene ID" value="WBGene00107841"/>
</dbReference>
<keyword evidence="2" id="KW-1185">Reference proteome</keyword>
<dbReference type="InterPro" id="IPR013083">
    <property type="entry name" value="Znf_RING/FYVE/PHD"/>
</dbReference>
<reference evidence="2" key="1">
    <citation type="journal article" date="2008" name="Nat. Genet.">
        <title>The Pristionchus pacificus genome provides a unique perspective on nematode lifestyle and parasitism.</title>
        <authorList>
            <person name="Dieterich C."/>
            <person name="Clifton S.W."/>
            <person name="Schuster L.N."/>
            <person name="Chinwalla A."/>
            <person name="Delehaunty K."/>
            <person name="Dinkelacker I."/>
            <person name="Fulton L."/>
            <person name="Fulton R."/>
            <person name="Godfrey J."/>
            <person name="Minx P."/>
            <person name="Mitreva M."/>
            <person name="Roeseler W."/>
            <person name="Tian H."/>
            <person name="Witte H."/>
            <person name="Yang S.P."/>
            <person name="Wilson R.K."/>
            <person name="Sommer R.J."/>
        </authorList>
    </citation>
    <scope>NUCLEOTIDE SEQUENCE [LARGE SCALE GENOMIC DNA]</scope>
    <source>
        <strain evidence="2">PS312</strain>
    </source>
</reference>
<dbReference type="CDD" id="cd16449">
    <property type="entry name" value="RING-HC"/>
    <property type="match status" value="1"/>
</dbReference>
<evidence type="ECO:0000313" key="2">
    <source>
        <dbReference type="Proteomes" id="UP000005239"/>
    </source>
</evidence>
<proteinExistence type="predicted"/>
<dbReference type="PANTHER" id="PTHR16450">
    <property type="entry name" value="RING FINGER PROTEIN 186"/>
    <property type="match status" value="1"/>
</dbReference>
<accession>A0A8R1YDM5</accession>
<reference evidence="1" key="2">
    <citation type="submission" date="2022-06" db="UniProtKB">
        <authorList>
            <consortium name="EnsemblMetazoa"/>
        </authorList>
    </citation>
    <scope>IDENTIFICATION</scope>
    <source>
        <strain evidence="1">PS312</strain>
    </source>
</reference>
<dbReference type="InterPro" id="IPR027370">
    <property type="entry name" value="Znf-RING_euk"/>
</dbReference>
<organism evidence="1 2">
    <name type="scientific">Pristionchus pacificus</name>
    <name type="common">Parasitic nematode worm</name>
    <dbReference type="NCBI Taxonomy" id="54126"/>
    <lineage>
        <taxon>Eukaryota</taxon>
        <taxon>Metazoa</taxon>
        <taxon>Ecdysozoa</taxon>
        <taxon>Nematoda</taxon>
        <taxon>Chromadorea</taxon>
        <taxon>Rhabditida</taxon>
        <taxon>Rhabditina</taxon>
        <taxon>Diplogasteromorpha</taxon>
        <taxon>Diplogasteroidea</taxon>
        <taxon>Neodiplogasteridae</taxon>
        <taxon>Pristionchus</taxon>
    </lineage>
</organism>
<dbReference type="OrthoDB" id="654191at2759"/>
<dbReference type="InterPro" id="IPR001841">
    <property type="entry name" value="Znf_RING"/>
</dbReference>
<evidence type="ECO:0000313" key="1">
    <source>
        <dbReference type="EnsemblMetazoa" id="PPA18287.1"/>
    </source>
</evidence>
<dbReference type="Pfam" id="PF13920">
    <property type="entry name" value="zf-C3HC4_3"/>
    <property type="match status" value="1"/>
</dbReference>